<dbReference type="InterPro" id="IPR004089">
    <property type="entry name" value="MCPsignal_dom"/>
</dbReference>
<dbReference type="GO" id="GO:0006935">
    <property type="term" value="P:chemotaxis"/>
    <property type="evidence" value="ECO:0007669"/>
    <property type="project" value="InterPro"/>
</dbReference>
<evidence type="ECO:0000256" key="5">
    <source>
        <dbReference type="SAM" id="Phobius"/>
    </source>
</evidence>
<feature type="transmembrane region" description="Helical" evidence="5">
    <location>
        <begin position="68"/>
        <end position="90"/>
    </location>
</feature>
<dbReference type="Gene3D" id="1.10.287.950">
    <property type="entry name" value="Methyl-accepting chemotaxis protein"/>
    <property type="match status" value="1"/>
</dbReference>
<evidence type="ECO:0000256" key="4">
    <source>
        <dbReference type="PROSITE-ProRule" id="PRU00284"/>
    </source>
</evidence>
<keyword evidence="5" id="KW-1133">Transmembrane helix</keyword>
<dbReference type="GO" id="GO:0004888">
    <property type="term" value="F:transmembrane signaling receptor activity"/>
    <property type="evidence" value="ECO:0007669"/>
    <property type="project" value="InterPro"/>
</dbReference>
<keyword evidence="4" id="KW-0807">Transducer</keyword>
<keyword evidence="5" id="KW-0812">Transmembrane</keyword>
<dbReference type="PANTHER" id="PTHR43531:SF14">
    <property type="entry name" value="METHYL-ACCEPTING CHEMOTAXIS PROTEIN I-RELATED"/>
    <property type="match status" value="1"/>
</dbReference>
<dbReference type="Proteomes" id="UP000545507">
    <property type="component" value="Unassembled WGS sequence"/>
</dbReference>
<organism evidence="8 9">
    <name type="scientific">Hydrogenophaga aromaticivorans</name>
    <dbReference type="NCBI Taxonomy" id="2610898"/>
    <lineage>
        <taxon>Bacteria</taxon>
        <taxon>Pseudomonadati</taxon>
        <taxon>Pseudomonadota</taxon>
        <taxon>Betaproteobacteria</taxon>
        <taxon>Burkholderiales</taxon>
        <taxon>Comamonadaceae</taxon>
        <taxon>Hydrogenophaga</taxon>
    </lineage>
</organism>
<dbReference type="SMART" id="SM00283">
    <property type="entry name" value="MA"/>
    <property type="match status" value="1"/>
</dbReference>
<dbReference type="InterPro" id="IPR051310">
    <property type="entry name" value="MCP_chemotaxis"/>
</dbReference>
<keyword evidence="2" id="KW-0488">Methylation</keyword>
<accession>A0A7Y8GZI9</accession>
<dbReference type="PANTHER" id="PTHR43531">
    <property type="entry name" value="PROTEIN ICFG"/>
    <property type="match status" value="1"/>
</dbReference>
<dbReference type="PRINTS" id="PR00260">
    <property type="entry name" value="CHEMTRNSDUCR"/>
</dbReference>
<evidence type="ECO:0000256" key="3">
    <source>
        <dbReference type="ARBA" id="ARBA00029447"/>
    </source>
</evidence>
<evidence type="ECO:0000256" key="2">
    <source>
        <dbReference type="ARBA" id="ARBA00022481"/>
    </source>
</evidence>
<dbReference type="CDD" id="cd11386">
    <property type="entry name" value="MCP_signal"/>
    <property type="match status" value="1"/>
</dbReference>
<evidence type="ECO:0000259" key="6">
    <source>
        <dbReference type="PROSITE" id="PS50111"/>
    </source>
</evidence>
<protein>
    <submittedName>
        <fullName evidence="8">HAMP domain-containing protein</fullName>
    </submittedName>
</protein>
<feature type="domain" description="Methyl-accepting transducer" evidence="6">
    <location>
        <begin position="333"/>
        <end position="562"/>
    </location>
</feature>
<reference evidence="8 9" key="1">
    <citation type="submission" date="2019-09" db="EMBL/GenBank/DDBJ databases">
        <title>Hydrogenophaga aromatica sp. nov., isolated from a para-xylene-degrading enrichment culture.</title>
        <authorList>
            <person name="Tancsics A."/>
            <person name="Banerjee S."/>
        </authorList>
    </citation>
    <scope>NUCLEOTIDE SEQUENCE [LARGE SCALE GENOMIC DNA]</scope>
    <source>
        <strain evidence="8 9">D2P1</strain>
    </source>
</reference>
<keyword evidence="5" id="KW-0472">Membrane</keyword>
<dbReference type="SMART" id="SM00304">
    <property type="entry name" value="HAMP"/>
    <property type="match status" value="1"/>
</dbReference>
<comment type="subcellular location">
    <subcellularLocation>
        <location evidence="1">Membrane</location>
    </subcellularLocation>
</comment>
<gene>
    <name evidence="8" type="ORF">F3K02_21155</name>
</gene>
<dbReference type="CDD" id="cd06225">
    <property type="entry name" value="HAMP"/>
    <property type="match status" value="1"/>
</dbReference>
<dbReference type="PROSITE" id="PS50885">
    <property type="entry name" value="HAMP"/>
    <property type="match status" value="1"/>
</dbReference>
<dbReference type="InterPro" id="IPR003660">
    <property type="entry name" value="HAMP_dom"/>
</dbReference>
<keyword evidence="9" id="KW-1185">Reference proteome</keyword>
<comment type="similarity">
    <text evidence="3">Belongs to the methyl-accepting chemotaxis (MCP) protein family.</text>
</comment>
<comment type="caution">
    <text evidence="8">The sequence shown here is derived from an EMBL/GenBank/DDBJ whole genome shotgun (WGS) entry which is preliminary data.</text>
</comment>
<sequence length="582" mass="61250">MKTIITGAMLRFPVSVGSANCRYGPVPAQSGWVAPPCVHQPPIRENHSIPGSLSTMNFFSQRRLGQRLAWGFGTVLALLLGIAALSLIGMQNLNRTLQEVVIQGGHRTAAVVGMERSAYRFMSSLRDIRGSELSDSEAMMKRLRQDWDTYLSKEKAAKESLPENDASVAALFDQVGQRARAVHEVIPLGEKESGGRGEPAVFFAISLALGQDAAAWNTKYHQWSEGLVALSAWDDRAKEASVADASATADGAQKVVVAGSLIALLFGALTGWRITRDVTRGFSATVQATERMARHDLSVPVETGFNGELGVLARSLELMRVAQHELAQGVRQACGGIATASAEIAQGSQDLSGRAEMAATNMQGAIGALTQLNASVDQSALSAQSANALAAEAQTAATRGDHVVGQAVATMNEIDAASRQIADITAIIDGIAFQTNILALNAAVEAARAGEQGRGFAVVAAEVRSLAQRSATAAREIRGLIEATLEKVASGSEHVKRAGGATHEIMTSVQRVSSTIAAITGETAQQRQGIGQASASVSELDQGAQQNAALAEQSAAAALSLQDQAQRLKTLVERFRLERSPA</sequence>
<dbReference type="GO" id="GO:0007165">
    <property type="term" value="P:signal transduction"/>
    <property type="evidence" value="ECO:0007669"/>
    <property type="project" value="UniProtKB-KW"/>
</dbReference>
<dbReference type="GO" id="GO:0005886">
    <property type="term" value="C:plasma membrane"/>
    <property type="evidence" value="ECO:0007669"/>
    <property type="project" value="TreeGrafter"/>
</dbReference>
<dbReference type="AlphaFoldDB" id="A0A7Y8GZI9"/>
<dbReference type="Pfam" id="PF00015">
    <property type="entry name" value="MCPsignal"/>
    <property type="match status" value="1"/>
</dbReference>
<dbReference type="EMBL" id="VYGV01000020">
    <property type="protein sequence ID" value="NWF47740.1"/>
    <property type="molecule type" value="Genomic_DNA"/>
</dbReference>
<feature type="domain" description="HAMP" evidence="7">
    <location>
        <begin position="276"/>
        <end position="328"/>
    </location>
</feature>
<evidence type="ECO:0000256" key="1">
    <source>
        <dbReference type="ARBA" id="ARBA00004370"/>
    </source>
</evidence>
<dbReference type="PROSITE" id="PS50111">
    <property type="entry name" value="CHEMOTAXIS_TRANSDUC_2"/>
    <property type="match status" value="1"/>
</dbReference>
<dbReference type="SUPFAM" id="SSF58104">
    <property type="entry name" value="Methyl-accepting chemotaxis protein (MCP) signaling domain"/>
    <property type="match status" value="1"/>
</dbReference>
<dbReference type="Pfam" id="PF00672">
    <property type="entry name" value="HAMP"/>
    <property type="match status" value="1"/>
</dbReference>
<proteinExistence type="inferred from homology"/>
<dbReference type="InterPro" id="IPR004090">
    <property type="entry name" value="Chemotax_Me-accpt_rcpt"/>
</dbReference>
<evidence type="ECO:0000313" key="8">
    <source>
        <dbReference type="EMBL" id="NWF47740.1"/>
    </source>
</evidence>
<evidence type="ECO:0000313" key="9">
    <source>
        <dbReference type="Proteomes" id="UP000545507"/>
    </source>
</evidence>
<evidence type="ECO:0000259" key="7">
    <source>
        <dbReference type="PROSITE" id="PS50885"/>
    </source>
</evidence>
<name>A0A7Y8GZI9_9BURK</name>
<dbReference type="FunFam" id="1.10.287.950:FF:000001">
    <property type="entry name" value="Methyl-accepting chemotaxis sensory transducer"/>
    <property type="match status" value="1"/>
</dbReference>